<comment type="caution">
    <text evidence="2">The sequence shown here is derived from an EMBL/GenBank/DDBJ whole genome shotgun (WGS) entry which is preliminary data.</text>
</comment>
<dbReference type="EMBL" id="JJMJ01000071">
    <property type="protein sequence ID" value="PPS22436.1"/>
    <property type="molecule type" value="Genomic_DNA"/>
</dbReference>
<dbReference type="SUPFAM" id="SSF52540">
    <property type="entry name" value="P-loop containing nucleoside triphosphate hydrolases"/>
    <property type="match status" value="1"/>
</dbReference>
<dbReference type="PIRSF" id="PIRSF029347">
    <property type="entry name" value="RecF"/>
    <property type="match status" value="1"/>
</dbReference>
<dbReference type="RefSeq" id="WP_104618243.1">
    <property type="nucleotide sequence ID" value="NZ_JJMJ01000071.1"/>
</dbReference>
<keyword evidence="3" id="KW-1185">Reference proteome</keyword>
<organism evidence="2 3">
    <name type="scientific">Brachyspira murdochii</name>
    <dbReference type="NCBI Taxonomy" id="84378"/>
    <lineage>
        <taxon>Bacteria</taxon>
        <taxon>Pseudomonadati</taxon>
        <taxon>Spirochaetota</taxon>
        <taxon>Spirochaetia</taxon>
        <taxon>Brachyspirales</taxon>
        <taxon>Brachyspiraceae</taxon>
        <taxon>Brachyspira</taxon>
    </lineage>
</organism>
<evidence type="ECO:0000313" key="2">
    <source>
        <dbReference type="EMBL" id="PPS22436.1"/>
    </source>
</evidence>
<dbReference type="InterPro" id="IPR051396">
    <property type="entry name" value="Bact_Antivir_Def_Nuclease"/>
</dbReference>
<proteinExistence type="predicted"/>
<dbReference type="InterPro" id="IPR027417">
    <property type="entry name" value="P-loop_NTPase"/>
</dbReference>
<accession>A0ABX5B573</accession>
<feature type="domain" description="ATPase AAA-type core" evidence="1">
    <location>
        <begin position="187"/>
        <end position="291"/>
    </location>
</feature>
<dbReference type="Pfam" id="PF13304">
    <property type="entry name" value="AAA_21"/>
    <property type="match status" value="1"/>
</dbReference>
<evidence type="ECO:0000259" key="1">
    <source>
        <dbReference type="Pfam" id="PF13304"/>
    </source>
</evidence>
<dbReference type="PANTHER" id="PTHR43581">
    <property type="entry name" value="ATP/GTP PHOSPHATASE"/>
    <property type="match status" value="1"/>
</dbReference>
<name>A0ABX5B573_9SPIR</name>
<protein>
    <recommendedName>
        <fullName evidence="1">ATPase AAA-type core domain-containing protein</fullName>
    </recommendedName>
</protein>
<dbReference type="PANTHER" id="PTHR43581:SF2">
    <property type="entry name" value="EXCINUCLEASE ATPASE SUBUNIT"/>
    <property type="match status" value="1"/>
</dbReference>
<dbReference type="Gene3D" id="3.40.50.300">
    <property type="entry name" value="P-loop containing nucleotide triphosphate hydrolases"/>
    <property type="match status" value="1"/>
</dbReference>
<gene>
    <name evidence="2" type="ORF">DJ52_04995</name>
</gene>
<dbReference type="Proteomes" id="UP000238924">
    <property type="component" value="Unassembled WGS sequence"/>
</dbReference>
<sequence>MIKNFEIHDYRQFKNAKFDDFSNINLFVGENDTGKTTILKFLYSNIYLLKHEIDNHIYNIPDALPILVDTPLGGDIEHINNLNQYYQNHLFLNTKLIKLLLFDNKNINFKTSFINSKNEIITSDDNINNYNYDYKPLFIPAKEILSIMNAIIYLKNQNIESGFDDSYTDIIYEILARKNIDERELLSVFKNKYNFYNGNIQIDKNTNMINYYKNDGNIYNINITAEGIKKLGIFEVLHNTGNLTRKSILFIDEPENSLHPKMVRELMRFLYDISKEGVQIFIASHNSFVLNQLSNIAIKNNYPINVYFFIKENNYTKIDGAYDLSKEFPDNSISDEAYDMFVESKN</sequence>
<evidence type="ECO:0000313" key="3">
    <source>
        <dbReference type="Proteomes" id="UP000238924"/>
    </source>
</evidence>
<dbReference type="InterPro" id="IPR014555">
    <property type="entry name" value="RecF-like"/>
</dbReference>
<dbReference type="InterPro" id="IPR003959">
    <property type="entry name" value="ATPase_AAA_core"/>
</dbReference>
<reference evidence="2 3" key="1">
    <citation type="submission" date="2014-04" db="EMBL/GenBank/DDBJ databases">
        <title>Whole genome sequence of 'Brachyspira hampsonii' D13-03603F2.</title>
        <authorList>
            <person name="Patterson A.H."/>
            <person name="Chaban B."/>
            <person name="Fernando C."/>
            <person name="Harding J.C."/>
            <person name="Hill J.E."/>
        </authorList>
    </citation>
    <scope>NUCLEOTIDE SEQUENCE [LARGE SCALE GENOMIC DNA]</scope>
    <source>
        <strain evidence="2 3">D13-03603F2</strain>
    </source>
</reference>